<keyword evidence="1" id="KW-0472">Membrane</keyword>
<name>A0A7R9EC38_9NEOP</name>
<keyword evidence="1" id="KW-0812">Transmembrane</keyword>
<dbReference type="EMBL" id="OB794770">
    <property type="protein sequence ID" value="CAD7431053.1"/>
    <property type="molecule type" value="Genomic_DNA"/>
</dbReference>
<evidence type="ECO:0000313" key="2">
    <source>
        <dbReference type="EMBL" id="CAD7431053.1"/>
    </source>
</evidence>
<proteinExistence type="predicted"/>
<reference evidence="2" key="1">
    <citation type="submission" date="2020-11" db="EMBL/GenBank/DDBJ databases">
        <authorList>
            <person name="Tran Van P."/>
        </authorList>
    </citation>
    <scope>NUCLEOTIDE SEQUENCE</scope>
</reference>
<accession>A0A7R9EC38</accession>
<keyword evidence="1" id="KW-1133">Transmembrane helix</keyword>
<feature type="transmembrane region" description="Helical" evidence="1">
    <location>
        <begin position="106"/>
        <end position="129"/>
    </location>
</feature>
<protein>
    <submittedName>
        <fullName evidence="2">Uncharacterized protein</fullName>
    </submittedName>
</protein>
<sequence>MMDEVTGLSSVVLFGMDDNYEEMLEPLPGRAPVVPESKGPAGDGVPGSVGRLTRPAAVLPASPFHHRLRPSARPRGLHLLRLVRSPLAGDLQSLRSRSTQEFTNDWMYGLVKCFILLMECATILMTAFIM</sequence>
<evidence type="ECO:0000256" key="1">
    <source>
        <dbReference type="SAM" id="Phobius"/>
    </source>
</evidence>
<organism evidence="2">
    <name type="scientific">Timema monikensis</name>
    <dbReference type="NCBI Taxonomy" id="170555"/>
    <lineage>
        <taxon>Eukaryota</taxon>
        <taxon>Metazoa</taxon>
        <taxon>Ecdysozoa</taxon>
        <taxon>Arthropoda</taxon>
        <taxon>Hexapoda</taxon>
        <taxon>Insecta</taxon>
        <taxon>Pterygota</taxon>
        <taxon>Neoptera</taxon>
        <taxon>Polyneoptera</taxon>
        <taxon>Phasmatodea</taxon>
        <taxon>Timematodea</taxon>
        <taxon>Timematoidea</taxon>
        <taxon>Timematidae</taxon>
        <taxon>Timema</taxon>
    </lineage>
</organism>
<dbReference type="AlphaFoldDB" id="A0A7R9EC38"/>
<gene>
    <name evidence="2" type="ORF">TMSB3V08_LOCUS7797</name>
</gene>